<keyword evidence="3" id="KW-1185">Reference proteome</keyword>
<proteinExistence type="predicted"/>
<feature type="compositionally biased region" description="Basic and acidic residues" evidence="1">
    <location>
        <begin position="78"/>
        <end position="88"/>
    </location>
</feature>
<reference evidence="2" key="1">
    <citation type="submission" date="2017-07" db="EMBL/GenBank/DDBJ databases">
        <title>Taro Niue Genome Assembly and Annotation.</title>
        <authorList>
            <person name="Atibalentja N."/>
            <person name="Keating K."/>
            <person name="Fields C.J."/>
        </authorList>
    </citation>
    <scope>NUCLEOTIDE SEQUENCE</scope>
    <source>
        <strain evidence="2">Niue_2</strain>
        <tissue evidence="2">Leaf</tissue>
    </source>
</reference>
<evidence type="ECO:0000313" key="3">
    <source>
        <dbReference type="Proteomes" id="UP000652761"/>
    </source>
</evidence>
<evidence type="ECO:0000256" key="1">
    <source>
        <dbReference type="SAM" id="MobiDB-lite"/>
    </source>
</evidence>
<organism evidence="2 3">
    <name type="scientific">Colocasia esculenta</name>
    <name type="common">Wild taro</name>
    <name type="synonym">Arum esculentum</name>
    <dbReference type="NCBI Taxonomy" id="4460"/>
    <lineage>
        <taxon>Eukaryota</taxon>
        <taxon>Viridiplantae</taxon>
        <taxon>Streptophyta</taxon>
        <taxon>Embryophyta</taxon>
        <taxon>Tracheophyta</taxon>
        <taxon>Spermatophyta</taxon>
        <taxon>Magnoliopsida</taxon>
        <taxon>Liliopsida</taxon>
        <taxon>Araceae</taxon>
        <taxon>Aroideae</taxon>
        <taxon>Colocasieae</taxon>
        <taxon>Colocasia</taxon>
    </lineage>
</organism>
<protein>
    <submittedName>
        <fullName evidence="2">Uncharacterized protein</fullName>
    </submittedName>
</protein>
<dbReference type="EMBL" id="NMUH01006866">
    <property type="protein sequence ID" value="MQM16150.1"/>
    <property type="molecule type" value="Genomic_DNA"/>
</dbReference>
<sequence>MQVPTSEDDVDGFRWWLVQWLEATEIVYYLAVDYPHTLRLGGIYNYSLDGRLYNFIVGPVSSQAWGKGHGRRGPSRGVTDRRLESGQR</sequence>
<dbReference type="AlphaFoldDB" id="A0A843XA24"/>
<evidence type="ECO:0000313" key="2">
    <source>
        <dbReference type="EMBL" id="MQM16150.1"/>
    </source>
</evidence>
<feature type="region of interest" description="Disordered" evidence="1">
    <location>
        <begin position="64"/>
        <end position="88"/>
    </location>
</feature>
<comment type="caution">
    <text evidence="2">The sequence shown here is derived from an EMBL/GenBank/DDBJ whole genome shotgun (WGS) entry which is preliminary data.</text>
</comment>
<dbReference type="Proteomes" id="UP000652761">
    <property type="component" value="Unassembled WGS sequence"/>
</dbReference>
<name>A0A843XA24_COLES</name>
<accession>A0A843XA24</accession>
<gene>
    <name evidence="2" type="ORF">Taro_049105</name>
</gene>